<gene>
    <name evidence="4" type="primary">F13A1</name>
    <name evidence="4" type="ORF">L345_06089</name>
</gene>
<dbReference type="PANTHER" id="PTHR11590">
    <property type="entry name" value="PROTEIN-GLUTAMINE GAMMA-GLUTAMYLTRANSFERASE"/>
    <property type="match status" value="1"/>
</dbReference>
<dbReference type="OrthoDB" id="437511at2759"/>
<dbReference type="AlphaFoldDB" id="V8P2R6"/>
<dbReference type="InterPro" id="IPR050779">
    <property type="entry name" value="Transglutaminase"/>
</dbReference>
<sequence length="144" mass="16521">MKGGDGGREWGGISEIATMSEPAATEKKKTLAGLSGRRAVPPNVSNEEEDEVPEVETIGLIPRGFKTTDILEVQEVQVFSREYEINRKEHHTDKYNNFKLIVRRGQTFHIQITFTRAYNPEKDQFWIEYLIEKRRKEQPTAIAG</sequence>
<dbReference type="GO" id="GO:0003810">
    <property type="term" value="F:protein-glutamine gamma-glutamyltransferase activity"/>
    <property type="evidence" value="ECO:0007669"/>
    <property type="project" value="TreeGrafter"/>
</dbReference>
<feature type="domain" description="Transglutaminase N-terminal" evidence="3">
    <location>
        <begin position="82"/>
        <end position="137"/>
    </location>
</feature>
<dbReference type="InterPro" id="IPR001102">
    <property type="entry name" value="Transglutaminase_N"/>
</dbReference>
<feature type="non-terminal residue" evidence="4">
    <location>
        <position position="1"/>
    </location>
</feature>
<evidence type="ECO:0000256" key="2">
    <source>
        <dbReference type="SAM" id="MobiDB-lite"/>
    </source>
</evidence>
<evidence type="ECO:0000256" key="1">
    <source>
        <dbReference type="ARBA" id="ARBA00005968"/>
    </source>
</evidence>
<keyword evidence="5" id="KW-1185">Reference proteome</keyword>
<feature type="region of interest" description="Disordered" evidence="2">
    <location>
        <begin position="1"/>
        <end position="53"/>
    </location>
</feature>
<reference evidence="4 5" key="1">
    <citation type="journal article" date="2013" name="Proc. Natl. Acad. Sci. U.S.A.">
        <title>The king cobra genome reveals dynamic gene evolution and adaptation in the snake venom system.</title>
        <authorList>
            <person name="Vonk F.J."/>
            <person name="Casewell N.R."/>
            <person name="Henkel C.V."/>
            <person name="Heimberg A.M."/>
            <person name="Jansen H.J."/>
            <person name="McCleary R.J."/>
            <person name="Kerkkamp H.M."/>
            <person name="Vos R.A."/>
            <person name="Guerreiro I."/>
            <person name="Calvete J.J."/>
            <person name="Wuster W."/>
            <person name="Woods A.E."/>
            <person name="Logan J.M."/>
            <person name="Harrison R.A."/>
            <person name="Castoe T.A."/>
            <person name="de Koning A.P."/>
            <person name="Pollock D.D."/>
            <person name="Yandell M."/>
            <person name="Calderon D."/>
            <person name="Renjifo C."/>
            <person name="Currier R.B."/>
            <person name="Salgado D."/>
            <person name="Pla D."/>
            <person name="Sanz L."/>
            <person name="Hyder A.S."/>
            <person name="Ribeiro J.M."/>
            <person name="Arntzen J.W."/>
            <person name="van den Thillart G.E."/>
            <person name="Boetzer M."/>
            <person name="Pirovano W."/>
            <person name="Dirks R.P."/>
            <person name="Spaink H.P."/>
            <person name="Duboule D."/>
            <person name="McGlinn E."/>
            <person name="Kini R.M."/>
            <person name="Richardson M.K."/>
        </authorList>
    </citation>
    <scope>NUCLEOTIDE SEQUENCE</scope>
    <source>
        <tissue evidence="4">Blood</tissue>
    </source>
</reference>
<dbReference type="Proteomes" id="UP000018936">
    <property type="component" value="Unassembled WGS sequence"/>
</dbReference>
<name>V8P2R6_OPHHA</name>
<proteinExistence type="inferred from homology"/>
<dbReference type="PANTHER" id="PTHR11590:SF42">
    <property type="entry name" value="COAGULATION FACTOR XIII A CHAIN"/>
    <property type="match status" value="1"/>
</dbReference>
<evidence type="ECO:0000259" key="3">
    <source>
        <dbReference type="Pfam" id="PF00868"/>
    </source>
</evidence>
<dbReference type="SUPFAM" id="SSF81296">
    <property type="entry name" value="E set domains"/>
    <property type="match status" value="1"/>
</dbReference>
<organism evidence="4 5">
    <name type="scientific">Ophiophagus hannah</name>
    <name type="common">King cobra</name>
    <name type="synonym">Naja hannah</name>
    <dbReference type="NCBI Taxonomy" id="8665"/>
    <lineage>
        <taxon>Eukaryota</taxon>
        <taxon>Metazoa</taxon>
        <taxon>Chordata</taxon>
        <taxon>Craniata</taxon>
        <taxon>Vertebrata</taxon>
        <taxon>Euteleostomi</taxon>
        <taxon>Lepidosauria</taxon>
        <taxon>Squamata</taxon>
        <taxon>Bifurcata</taxon>
        <taxon>Unidentata</taxon>
        <taxon>Episquamata</taxon>
        <taxon>Toxicofera</taxon>
        <taxon>Serpentes</taxon>
        <taxon>Colubroidea</taxon>
        <taxon>Elapidae</taxon>
        <taxon>Elapinae</taxon>
        <taxon>Ophiophagus</taxon>
    </lineage>
</organism>
<dbReference type="Gene3D" id="2.60.40.10">
    <property type="entry name" value="Immunoglobulins"/>
    <property type="match status" value="1"/>
</dbReference>
<dbReference type="EMBL" id="AZIM01001094">
    <property type="protein sequence ID" value="ETE68122.1"/>
    <property type="molecule type" value="Genomic_DNA"/>
</dbReference>
<accession>V8P2R6</accession>
<dbReference type="GO" id="GO:0072378">
    <property type="term" value="P:blood coagulation, fibrin clot formation"/>
    <property type="evidence" value="ECO:0007669"/>
    <property type="project" value="TreeGrafter"/>
</dbReference>
<dbReference type="InterPro" id="IPR014756">
    <property type="entry name" value="Ig_E-set"/>
</dbReference>
<protein>
    <submittedName>
        <fullName evidence="4">Coagulation factor XIII A chain</fullName>
    </submittedName>
</protein>
<comment type="caution">
    <text evidence="4">The sequence shown here is derived from an EMBL/GenBank/DDBJ whole genome shotgun (WGS) entry which is preliminary data.</text>
</comment>
<comment type="similarity">
    <text evidence="1">Belongs to the transglutaminase superfamily. Transglutaminase family.</text>
</comment>
<dbReference type="Pfam" id="PF00868">
    <property type="entry name" value="Transglut_N"/>
    <property type="match status" value="1"/>
</dbReference>
<evidence type="ECO:0000313" key="4">
    <source>
        <dbReference type="EMBL" id="ETE68122.1"/>
    </source>
</evidence>
<evidence type="ECO:0000313" key="5">
    <source>
        <dbReference type="Proteomes" id="UP000018936"/>
    </source>
</evidence>
<dbReference type="InterPro" id="IPR013783">
    <property type="entry name" value="Ig-like_fold"/>
</dbReference>